<organism evidence="2 3">
    <name type="scientific">Blautia wexlerae</name>
    <dbReference type="NCBI Taxonomy" id="418240"/>
    <lineage>
        <taxon>Bacteria</taxon>
        <taxon>Bacillati</taxon>
        <taxon>Bacillota</taxon>
        <taxon>Clostridia</taxon>
        <taxon>Lachnospirales</taxon>
        <taxon>Lachnospiraceae</taxon>
        <taxon>Blautia</taxon>
    </lineage>
</organism>
<dbReference type="InterPro" id="IPR005039">
    <property type="entry name" value="Ant_C"/>
</dbReference>
<dbReference type="GO" id="GO:0003677">
    <property type="term" value="F:DNA binding"/>
    <property type="evidence" value="ECO:0007669"/>
    <property type="project" value="InterPro"/>
</dbReference>
<dbReference type="Pfam" id="PF03374">
    <property type="entry name" value="ANT"/>
    <property type="match status" value="1"/>
</dbReference>
<sequence>MNNIQVFNNPEFGDIRTVEIDGEPWFVGKDVADNLGYQNGSRDINRHVDEEDRQNYQNGTFESNRGLTIINESGLYSLILSSKLPSARRFKHWVTSEVLPAIRKHGIYATEDVTDKILNNPEFGIELLTKYKEERDKRRFLSEQVLTQQKLIAELQPKADYVNQILKSTSSVKTTQIAKDYGMSARAFNKLLYELGIQYRVGDQWVLYAKYQACGYVRSVTYEYRHRDGRLDVKMCTEWTQKGRLFLYETLKKEGYLPLMEAA</sequence>
<dbReference type="EMBL" id="CABHOF010000037">
    <property type="protein sequence ID" value="VUX65120.1"/>
    <property type="molecule type" value="Genomic_DNA"/>
</dbReference>
<dbReference type="Proteomes" id="UP000366766">
    <property type="component" value="Unassembled WGS sequence"/>
</dbReference>
<accession>A0A564WTU7</accession>
<dbReference type="Pfam" id="PF02498">
    <property type="entry name" value="Bro-N"/>
    <property type="match status" value="1"/>
</dbReference>
<reference evidence="2 3" key="1">
    <citation type="submission" date="2019-07" db="EMBL/GenBank/DDBJ databases">
        <authorList>
            <person name="Chang H.-W."/>
            <person name="Raman A."/>
            <person name="Venkatesh S."/>
            <person name="Gehrig J."/>
        </authorList>
    </citation>
    <scope>NUCLEOTIDE SEQUENCE [LARGE SCALE GENOMIC DNA]</scope>
    <source>
        <strain evidence="2">Blautia_wexlerae_LFYP_14</strain>
    </source>
</reference>
<keyword evidence="3" id="KW-1185">Reference proteome</keyword>
<dbReference type="PANTHER" id="PTHR36180:SF2">
    <property type="entry name" value="BRO FAMILY PROTEIN"/>
    <property type="match status" value="1"/>
</dbReference>
<name>A0A564WTU7_9FIRM</name>
<proteinExistence type="predicted"/>
<dbReference type="PANTHER" id="PTHR36180">
    <property type="entry name" value="DNA-BINDING PROTEIN-RELATED-RELATED"/>
    <property type="match status" value="1"/>
</dbReference>
<evidence type="ECO:0000259" key="1">
    <source>
        <dbReference type="PROSITE" id="PS51750"/>
    </source>
</evidence>
<dbReference type="RefSeq" id="WP_144137000.1">
    <property type="nucleotide sequence ID" value="NZ_CABHOF010000037.1"/>
</dbReference>
<gene>
    <name evidence="2" type="ORF">BWLFYP14_01847</name>
</gene>
<dbReference type="InterPro" id="IPR003497">
    <property type="entry name" value="BRO_N_domain"/>
</dbReference>
<dbReference type="AlphaFoldDB" id="A0A564WTU7"/>
<protein>
    <recommendedName>
        <fullName evidence="1">Bro-N domain-containing protein</fullName>
    </recommendedName>
</protein>
<evidence type="ECO:0000313" key="3">
    <source>
        <dbReference type="Proteomes" id="UP000366766"/>
    </source>
</evidence>
<dbReference type="SMART" id="SM01040">
    <property type="entry name" value="Bro-N"/>
    <property type="match status" value="1"/>
</dbReference>
<evidence type="ECO:0000313" key="2">
    <source>
        <dbReference type="EMBL" id="VUX65120.1"/>
    </source>
</evidence>
<feature type="domain" description="Bro-N" evidence="1">
    <location>
        <begin position="1"/>
        <end position="106"/>
    </location>
</feature>
<dbReference type="PROSITE" id="PS51750">
    <property type="entry name" value="BRO_N"/>
    <property type="match status" value="1"/>
</dbReference>